<evidence type="ECO:0000256" key="8">
    <source>
        <dbReference type="SAM" id="Phobius"/>
    </source>
</evidence>
<evidence type="ECO:0000259" key="9">
    <source>
        <dbReference type="PROSITE" id="PS50111"/>
    </source>
</evidence>
<dbReference type="PANTHER" id="PTHR32089">
    <property type="entry name" value="METHYL-ACCEPTING CHEMOTAXIS PROTEIN MCPB"/>
    <property type="match status" value="1"/>
</dbReference>
<proteinExistence type="inferred from homology"/>
<evidence type="ECO:0000313" key="12">
    <source>
        <dbReference type="Proteomes" id="UP001139534"/>
    </source>
</evidence>
<dbReference type="InterPro" id="IPR004089">
    <property type="entry name" value="MCPsignal_dom"/>
</dbReference>
<keyword evidence="7" id="KW-0175">Coiled coil</keyword>
<keyword evidence="8" id="KW-0812">Transmembrane</keyword>
<keyword evidence="3 8" id="KW-0472">Membrane</keyword>
<evidence type="ECO:0000256" key="5">
    <source>
        <dbReference type="ARBA" id="ARBA00029447"/>
    </source>
</evidence>
<name>A0A9X2BR83_9BACL</name>
<feature type="transmembrane region" description="Helical" evidence="8">
    <location>
        <begin position="193"/>
        <end position="216"/>
    </location>
</feature>
<dbReference type="InterPro" id="IPR003660">
    <property type="entry name" value="HAMP_dom"/>
</dbReference>
<feature type="domain" description="HAMP" evidence="10">
    <location>
        <begin position="214"/>
        <end position="266"/>
    </location>
</feature>
<dbReference type="PANTHER" id="PTHR32089:SF112">
    <property type="entry name" value="LYSOZYME-LIKE PROTEIN-RELATED"/>
    <property type="match status" value="1"/>
</dbReference>
<keyword evidence="8" id="KW-1133">Transmembrane helix</keyword>
<reference evidence="11" key="1">
    <citation type="submission" date="2022-04" db="EMBL/GenBank/DDBJ databases">
        <authorList>
            <person name="Seo M.-J."/>
        </authorList>
    </citation>
    <scope>NUCLEOTIDE SEQUENCE</scope>
    <source>
        <strain evidence="11">MBLB2552</strain>
    </source>
</reference>
<feature type="coiled-coil region" evidence="7">
    <location>
        <begin position="541"/>
        <end position="568"/>
    </location>
</feature>
<dbReference type="Gene3D" id="1.10.287.950">
    <property type="entry name" value="Methyl-accepting chemotaxis protein"/>
    <property type="match status" value="1"/>
</dbReference>
<dbReference type="GO" id="GO:0004888">
    <property type="term" value="F:transmembrane signaling receptor activity"/>
    <property type="evidence" value="ECO:0007669"/>
    <property type="project" value="InterPro"/>
</dbReference>
<gene>
    <name evidence="11" type="ORF">M0651_22055</name>
</gene>
<dbReference type="SMART" id="SM00283">
    <property type="entry name" value="MA"/>
    <property type="match status" value="1"/>
</dbReference>
<evidence type="ECO:0000256" key="2">
    <source>
        <dbReference type="ARBA" id="ARBA00022475"/>
    </source>
</evidence>
<dbReference type="Proteomes" id="UP001139534">
    <property type="component" value="Unassembled WGS sequence"/>
</dbReference>
<dbReference type="GO" id="GO:0007165">
    <property type="term" value="P:signal transduction"/>
    <property type="evidence" value="ECO:0007669"/>
    <property type="project" value="UniProtKB-KW"/>
</dbReference>
<evidence type="ECO:0000256" key="7">
    <source>
        <dbReference type="SAM" id="Coils"/>
    </source>
</evidence>
<dbReference type="PROSITE" id="PS50111">
    <property type="entry name" value="CHEMOTAXIS_TRANSDUC_2"/>
    <property type="match status" value="1"/>
</dbReference>
<evidence type="ECO:0000256" key="4">
    <source>
        <dbReference type="ARBA" id="ARBA00023224"/>
    </source>
</evidence>
<dbReference type="Pfam" id="PF12729">
    <property type="entry name" value="4HB_MCP_1"/>
    <property type="match status" value="1"/>
</dbReference>
<protein>
    <submittedName>
        <fullName evidence="11">Methyl-accepting chemotaxis protein</fullName>
    </submittedName>
</protein>
<dbReference type="EMBL" id="JALPRK010000031">
    <property type="protein sequence ID" value="MCK8489859.1"/>
    <property type="molecule type" value="Genomic_DNA"/>
</dbReference>
<keyword evidence="4 6" id="KW-0807">Transducer</keyword>
<comment type="caution">
    <text evidence="11">The sequence shown here is derived from an EMBL/GenBank/DDBJ whole genome shotgun (WGS) entry which is preliminary data.</text>
</comment>
<evidence type="ECO:0000256" key="1">
    <source>
        <dbReference type="ARBA" id="ARBA00004236"/>
    </source>
</evidence>
<evidence type="ECO:0000256" key="6">
    <source>
        <dbReference type="PROSITE-ProRule" id="PRU00284"/>
    </source>
</evidence>
<evidence type="ECO:0000259" key="10">
    <source>
        <dbReference type="PROSITE" id="PS50885"/>
    </source>
</evidence>
<feature type="domain" description="Methyl-accepting transducer" evidence="9">
    <location>
        <begin position="285"/>
        <end position="542"/>
    </location>
</feature>
<dbReference type="AlphaFoldDB" id="A0A9X2BR83"/>
<dbReference type="PROSITE" id="PS50885">
    <property type="entry name" value="HAMP"/>
    <property type="match status" value="1"/>
</dbReference>
<dbReference type="InterPro" id="IPR004090">
    <property type="entry name" value="Chemotax_Me-accpt_rcpt"/>
</dbReference>
<accession>A0A9X2BR83</accession>
<sequence>MGAWINRVKNIKIVHSVVMLWVLSLLATTAIGVVGMNSILKLHQTTEEITSEIIPRLKDWEDVNGHMGNLRNTVTKIIDRDYDEAMVQTLEDLKGKISAILERNVAISQDNPEEGELAQKAAQSYEKYVSYLPSLIDQRKQGLVADRNLTNVVMAEAGNQLTQDILNIVDFQKNVAEDRSQASKQLYEQSLKFFIYIFGAALILVSAISVLVVIMIRSSMKEFISRVELVAEGDVTVQFNGNLGNEFGMMNRALNKTIGSIKTILQTIGQDSQKLTEQTIALTASSEAMNTSVGEVSTAIHEVSLGSVNQAEELASMTESFQAFGDRLDEITRSLETVDEAAKQANDKAQSSSGKLAELVTSVKGIADSFEETQSKVHNLTGSLTRVTEITRLISDISTQTNLLSLNASIEAARAGEAGRGFAVVAGEIRKLAEQTQHSSQGIDELLQEIGQEMDGVSATSARTGEVLARQSEVVLTTMEALQEIIRSIREMMPQIEEITTSVVAVNADKNRVLLTVSSASAVAEQNSASAEEISASAIELNGATQDIAQAIKELESLSLEMIREVEKFKLA</sequence>
<keyword evidence="12" id="KW-1185">Reference proteome</keyword>
<organism evidence="11 12">
    <name type="scientific">Paenibacillus mellifer</name>
    <dbReference type="NCBI Taxonomy" id="2937794"/>
    <lineage>
        <taxon>Bacteria</taxon>
        <taxon>Bacillati</taxon>
        <taxon>Bacillota</taxon>
        <taxon>Bacilli</taxon>
        <taxon>Bacillales</taxon>
        <taxon>Paenibacillaceae</taxon>
        <taxon>Paenibacillus</taxon>
    </lineage>
</organism>
<evidence type="ECO:0000313" key="11">
    <source>
        <dbReference type="EMBL" id="MCK8489859.1"/>
    </source>
</evidence>
<dbReference type="InterPro" id="IPR024478">
    <property type="entry name" value="HlyB_4HB_MCP"/>
</dbReference>
<comment type="subcellular location">
    <subcellularLocation>
        <location evidence="1">Cell membrane</location>
    </subcellularLocation>
</comment>
<dbReference type="GO" id="GO:0006935">
    <property type="term" value="P:chemotaxis"/>
    <property type="evidence" value="ECO:0007669"/>
    <property type="project" value="InterPro"/>
</dbReference>
<dbReference type="SUPFAM" id="SSF58104">
    <property type="entry name" value="Methyl-accepting chemotaxis protein (MCP) signaling domain"/>
    <property type="match status" value="1"/>
</dbReference>
<dbReference type="Pfam" id="PF00015">
    <property type="entry name" value="MCPsignal"/>
    <property type="match status" value="1"/>
</dbReference>
<evidence type="ECO:0000256" key="3">
    <source>
        <dbReference type="ARBA" id="ARBA00023136"/>
    </source>
</evidence>
<dbReference type="PRINTS" id="PR00260">
    <property type="entry name" value="CHEMTRNSDUCR"/>
</dbReference>
<dbReference type="RefSeq" id="WP_248553842.1">
    <property type="nucleotide sequence ID" value="NZ_JALPRK010000031.1"/>
</dbReference>
<dbReference type="GO" id="GO:0005886">
    <property type="term" value="C:plasma membrane"/>
    <property type="evidence" value="ECO:0007669"/>
    <property type="project" value="UniProtKB-SubCell"/>
</dbReference>
<comment type="similarity">
    <text evidence="5">Belongs to the methyl-accepting chemotaxis (MCP) protein family.</text>
</comment>
<keyword evidence="2" id="KW-1003">Cell membrane</keyword>